<evidence type="ECO:0000256" key="2">
    <source>
        <dbReference type="ARBA" id="ARBA00023043"/>
    </source>
</evidence>
<reference evidence="5" key="3">
    <citation type="submission" date="2023-05" db="EMBL/GenBank/DDBJ databases">
        <authorList>
            <person name="Smith C.H."/>
        </authorList>
    </citation>
    <scope>NUCLEOTIDE SEQUENCE</scope>
    <source>
        <strain evidence="5">CHS0354</strain>
        <tissue evidence="5">Mantle</tissue>
    </source>
</reference>
<feature type="repeat" description="ANK" evidence="3">
    <location>
        <begin position="216"/>
        <end position="248"/>
    </location>
</feature>
<dbReference type="Gene3D" id="1.25.40.20">
    <property type="entry name" value="Ankyrin repeat-containing domain"/>
    <property type="match status" value="2"/>
</dbReference>
<dbReference type="PROSITE" id="PS50088">
    <property type="entry name" value="ANK_REPEAT"/>
    <property type="match status" value="4"/>
</dbReference>
<proteinExistence type="predicted"/>
<feature type="repeat" description="ANK" evidence="3">
    <location>
        <begin position="150"/>
        <end position="182"/>
    </location>
</feature>
<feature type="repeat" description="ANK" evidence="3">
    <location>
        <begin position="117"/>
        <end position="149"/>
    </location>
</feature>
<reference evidence="5" key="2">
    <citation type="journal article" date="2021" name="Genome Biol. Evol.">
        <title>Developing a high-quality reference genome for a parasitic bivalve with doubly uniparental inheritance (Bivalvia: Unionida).</title>
        <authorList>
            <person name="Smith C.H."/>
        </authorList>
    </citation>
    <scope>NUCLEOTIDE SEQUENCE</scope>
    <source>
        <strain evidence="5">CHS0354</strain>
        <tissue evidence="5">Mantle</tissue>
    </source>
</reference>
<sequence length="426" mass="48442">MSVPPQVLPISVPPPAPPISDKLLLPPSPGVVYDEDDPFAEKRFQKELQFRMVGAIERNDLKLLTFLTNQEVDTNATILFVKTPLVLAIDQEEPDIHIIRHLLTSQANPNQSDTTPWKQKPIHLAAAKGLYEIVRTLLSHGSDVNGKDAGEMTALHYAVRFGHDTLALYLIENGADVNTKDNCGRSAIHRAVEERHLNIVKILLEAGASINEEDNFGWTPIFHAIMWNDIEIVRFLISCGASVNHKSKLMNTPLHTVVCRIRRENSVIVLQTCFDFYKRSRRIPSEEFKFILQNRRDTYYEILKDILNAGADLDVKNASGERPIHLSEKEIFTKYLVQAGAFINLDMLLKEILVPGQITLTGRNEQCRKWLIIEYQQQFSLLRQTRKRIRSCLAKTRDIAHAVELLPLPPALKTYLKVDDPTKCVY</sequence>
<dbReference type="AlphaFoldDB" id="A0AAE0TCM5"/>
<dbReference type="PANTHER" id="PTHR24171">
    <property type="entry name" value="ANKYRIN REPEAT DOMAIN-CONTAINING PROTEIN 39-RELATED"/>
    <property type="match status" value="1"/>
</dbReference>
<dbReference type="Pfam" id="PF07525">
    <property type="entry name" value="SOCS_box"/>
    <property type="match status" value="1"/>
</dbReference>
<dbReference type="InterPro" id="IPR001496">
    <property type="entry name" value="SOCS_box"/>
</dbReference>
<dbReference type="SUPFAM" id="SSF158235">
    <property type="entry name" value="SOCS box-like"/>
    <property type="match status" value="1"/>
</dbReference>
<accession>A0AAE0TCM5</accession>
<evidence type="ECO:0000313" key="5">
    <source>
        <dbReference type="EMBL" id="KAK3607955.1"/>
    </source>
</evidence>
<feature type="repeat" description="ANK" evidence="3">
    <location>
        <begin position="183"/>
        <end position="215"/>
    </location>
</feature>
<dbReference type="InterPro" id="IPR036770">
    <property type="entry name" value="Ankyrin_rpt-contain_sf"/>
</dbReference>
<dbReference type="InterPro" id="IPR002110">
    <property type="entry name" value="Ankyrin_rpt"/>
</dbReference>
<dbReference type="Pfam" id="PF12796">
    <property type="entry name" value="Ank_2"/>
    <property type="match status" value="2"/>
</dbReference>
<dbReference type="SMART" id="SM00248">
    <property type="entry name" value="ANK"/>
    <property type="match status" value="6"/>
</dbReference>
<dbReference type="PANTHER" id="PTHR24171:SF9">
    <property type="entry name" value="ANKYRIN REPEAT DOMAIN-CONTAINING PROTEIN 39"/>
    <property type="match status" value="1"/>
</dbReference>
<dbReference type="EMBL" id="JAEAOA010000451">
    <property type="protein sequence ID" value="KAK3607955.1"/>
    <property type="molecule type" value="Genomic_DNA"/>
</dbReference>
<evidence type="ECO:0000313" key="6">
    <source>
        <dbReference type="Proteomes" id="UP001195483"/>
    </source>
</evidence>
<name>A0AAE0TCM5_9BIVA</name>
<dbReference type="PROSITE" id="PS50297">
    <property type="entry name" value="ANK_REP_REGION"/>
    <property type="match status" value="4"/>
</dbReference>
<dbReference type="PROSITE" id="PS50225">
    <property type="entry name" value="SOCS"/>
    <property type="match status" value="1"/>
</dbReference>
<organism evidence="5 6">
    <name type="scientific">Potamilus streckersoni</name>
    <dbReference type="NCBI Taxonomy" id="2493646"/>
    <lineage>
        <taxon>Eukaryota</taxon>
        <taxon>Metazoa</taxon>
        <taxon>Spiralia</taxon>
        <taxon>Lophotrochozoa</taxon>
        <taxon>Mollusca</taxon>
        <taxon>Bivalvia</taxon>
        <taxon>Autobranchia</taxon>
        <taxon>Heteroconchia</taxon>
        <taxon>Palaeoheterodonta</taxon>
        <taxon>Unionida</taxon>
        <taxon>Unionoidea</taxon>
        <taxon>Unionidae</taxon>
        <taxon>Ambleminae</taxon>
        <taxon>Lampsilini</taxon>
        <taxon>Potamilus</taxon>
    </lineage>
</organism>
<dbReference type="GO" id="GO:0035556">
    <property type="term" value="P:intracellular signal transduction"/>
    <property type="evidence" value="ECO:0007669"/>
    <property type="project" value="InterPro"/>
</dbReference>
<dbReference type="SMART" id="SM00969">
    <property type="entry name" value="SOCS_box"/>
    <property type="match status" value="1"/>
</dbReference>
<dbReference type="SUPFAM" id="SSF48403">
    <property type="entry name" value="Ankyrin repeat"/>
    <property type="match status" value="1"/>
</dbReference>
<evidence type="ECO:0000256" key="3">
    <source>
        <dbReference type="PROSITE-ProRule" id="PRU00023"/>
    </source>
</evidence>
<keyword evidence="6" id="KW-1185">Reference proteome</keyword>
<comment type="caution">
    <text evidence="5">The sequence shown here is derived from an EMBL/GenBank/DDBJ whole genome shotgun (WGS) entry which is preliminary data.</text>
</comment>
<protein>
    <recommendedName>
        <fullName evidence="4">SOCS box domain-containing protein</fullName>
    </recommendedName>
</protein>
<keyword evidence="2 3" id="KW-0040">ANK repeat</keyword>
<evidence type="ECO:0000259" key="4">
    <source>
        <dbReference type="PROSITE" id="PS50225"/>
    </source>
</evidence>
<reference evidence="5" key="1">
    <citation type="journal article" date="2021" name="Genome Biol. Evol.">
        <title>A High-Quality Reference Genome for a Parasitic Bivalve with Doubly Uniparental Inheritance (Bivalvia: Unionida).</title>
        <authorList>
            <person name="Smith C.H."/>
        </authorList>
    </citation>
    <scope>NUCLEOTIDE SEQUENCE</scope>
    <source>
        <strain evidence="5">CHS0354</strain>
    </source>
</reference>
<gene>
    <name evidence="5" type="ORF">CHS0354_006554</name>
</gene>
<keyword evidence="1" id="KW-0677">Repeat</keyword>
<dbReference type="Proteomes" id="UP001195483">
    <property type="component" value="Unassembled WGS sequence"/>
</dbReference>
<evidence type="ECO:0000256" key="1">
    <source>
        <dbReference type="ARBA" id="ARBA00022737"/>
    </source>
</evidence>
<feature type="domain" description="SOCS box" evidence="4">
    <location>
        <begin position="380"/>
        <end position="417"/>
    </location>
</feature>
<dbReference type="InterPro" id="IPR036036">
    <property type="entry name" value="SOCS_box-like_dom_sf"/>
</dbReference>